<feature type="transmembrane region" description="Helical" evidence="13">
    <location>
        <begin position="191"/>
        <end position="209"/>
    </location>
</feature>
<proteinExistence type="inferred from homology"/>
<keyword evidence="9" id="KW-0406">Ion transport</keyword>
<evidence type="ECO:0000256" key="10">
    <source>
        <dbReference type="ARBA" id="ARBA00023136"/>
    </source>
</evidence>
<evidence type="ECO:0000256" key="8">
    <source>
        <dbReference type="ARBA" id="ARBA00022989"/>
    </source>
</evidence>
<comment type="catalytic activity">
    <reaction evidence="12">
        <text>K(+)(in) = K(+)(out)</text>
        <dbReference type="Rhea" id="RHEA:29463"/>
        <dbReference type="ChEBI" id="CHEBI:29103"/>
    </reaction>
</comment>
<comment type="similarity">
    <text evidence="2">Belongs to the TMEM175 family.</text>
</comment>
<sequence>MATHACHQPDGEAGLARAAAAERLTVFVDAVIAIALTLLALELPVPTGDTTDAMLGSALAHGKEYLAFALSFVVISAHWHAHHEIFRYVHSLSGRLTSLTLLWLFMQILMPFATRVLTAEGAFPPRFSLYALVQVLASASFALIIREIRREHLYRTDVPPRVFAQSLMRSICLAAVFGVSVPVSFVTTSTGAYLCWLAAPIVLAVARGIQGRAVQ</sequence>
<evidence type="ECO:0000256" key="9">
    <source>
        <dbReference type="ARBA" id="ARBA00023065"/>
    </source>
</evidence>
<evidence type="ECO:0000256" key="5">
    <source>
        <dbReference type="ARBA" id="ARBA00022692"/>
    </source>
</evidence>
<feature type="transmembrane region" description="Helical" evidence="13">
    <location>
        <begin position="127"/>
        <end position="145"/>
    </location>
</feature>
<name>A0ABR6BJ78_9PSEU</name>
<keyword evidence="6" id="KW-0631">Potassium channel</keyword>
<dbReference type="RefSeq" id="WP_182837990.1">
    <property type="nucleotide sequence ID" value="NZ_BAAABQ010000024.1"/>
</dbReference>
<feature type="transmembrane region" description="Helical" evidence="13">
    <location>
        <begin position="93"/>
        <end position="112"/>
    </location>
</feature>
<keyword evidence="4" id="KW-0633">Potassium transport</keyword>
<evidence type="ECO:0000256" key="12">
    <source>
        <dbReference type="ARBA" id="ARBA00034430"/>
    </source>
</evidence>
<protein>
    <submittedName>
        <fullName evidence="14">Membrane protein</fullName>
    </submittedName>
</protein>
<evidence type="ECO:0000313" key="15">
    <source>
        <dbReference type="Proteomes" id="UP000517916"/>
    </source>
</evidence>
<keyword evidence="3" id="KW-0813">Transport</keyword>
<dbReference type="Proteomes" id="UP000517916">
    <property type="component" value="Unassembled WGS sequence"/>
</dbReference>
<evidence type="ECO:0000256" key="13">
    <source>
        <dbReference type="SAM" id="Phobius"/>
    </source>
</evidence>
<evidence type="ECO:0000313" key="14">
    <source>
        <dbReference type="EMBL" id="MBA8926751.1"/>
    </source>
</evidence>
<evidence type="ECO:0000256" key="7">
    <source>
        <dbReference type="ARBA" id="ARBA00022958"/>
    </source>
</evidence>
<evidence type="ECO:0000256" key="6">
    <source>
        <dbReference type="ARBA" id="ARBA00022826"/>
    </source>
</evidence>
<dbReference type="InterPro" id="IPR010617">
    <property type="entry name" value="TMEM175-like"/>
</dbReference>
<keyword evidence="5 13" id="KW-0812">Transmembrane</keyword>
<keyword evidence="10 13" id="KW-0472">Membrane</keyword>
<evidence type="ECO:0000256" key="11">
    <source>
        <dbReference type="ARBA" id="ARBA00023303"/>
    </source>
</evidence>
<dbReference type="EMBL" id="JACJID010000003">
    <property type="protein sequence ID" value="MBA8926751.1"/>
    <property type="molecule type" value="Genomic_DNA"/>
</dbReference>
<comment type="subcellular location">
    <subcellularLocation>
        <location evidence="1">Membrane</location>
        <topology evidence="1">Multi-pass membrane protein</topology>
    </subcellularLocation>
</comment>
<keyword evidence="8 13" id="KW-1133">Transmembrane helix</keyword>
<keyword evidence="11" id="KW-0407">Ion channel</keyword>
<keyword evidence="7" id="KW-0630">Potassium</keyword>
<evidence type="ECO:0000256" key="1">
    <source>
        <dbReference type="ARBA" id="ARBA00004141"/>
    </source>
</evidence>
<evidence type="ECO:0000256" key="4">
    <source>
        <dbReference type="ARBA" id="ARBA00022538"/>
    </source>
</evidence>
<organism evidence="14 15">
    <name type="scientific">Kutzneria viridogrisea</name>
    <dbReference type="NCBI Taxonomy" id="47990"/>
    <lineage>
        <taxon>Bacteria</taxon>
        <taxon>Bacillati</taxon>
        <taxon>Actinomycetota</taxon>
        <taxon>Actinomycetes</taxon>
        <taxon>Pseudonocardiales</taxon>
        <taxon>Pseudonocardiaceae</taxon>
        <taxon>Kutzneria</taxon>
    </lineage>
</organism>
<evidence type="ECO:0000256" key="3">
    <source>
        <dbReference type="ARBA" id="ARBA00022448"/>
    </source>
</evidence>
<dbReference type="Pfam" id="PF06736">
    <property type="entry name" value="TMEM175"/>
    <property type="match status" value="1"/>
</dbReference>
<feature type="transmembrane region" description="Helical" evidence="13">
    <location>
        <begin position="24"/>
        <end position="45"/>
    </location>
</feature>
<comment type="caution">
    <text evidence="14">The sequence shown here is derived from an EMBL/GenBank/DDBJ whole genome shotgun (WGS) entry which is preliminary data.</text>
</comment>
<evidence type="ECO:0000256" key="2">
    <source>
        <dbReference type="ARBA" id="ARBA00006920"/>
    </source>
</evidence>
<reference evidence="14 15" key="1">
    <citation type="submission" date="2020-08" db="EMBL/GenBank/DDBJ databases">
        <title>Genomic Encyclopedia of Archaeal and Bacterial Type Strains, Phase II (KMG-II): from individual species to whole genera.</title>
        <authorList>
            <person name="Goeker M."/>
        </authorList>
    </citation>
    <scope>NUCLEOTIDE SEQUENCE [LARGE SCALE GENOMIC DNA]</scope>
    <source>
        <strain evidence="14 15">DSM 43850</strain>
    </source>
</reference>
<feature type="transmembrane region" description="Helical" evidence="13">
    <location>
        <begin position="166"/>
        <end position="185"/>
    </location>
</feature>
<accession>A0ABR6BJ78</accession>
<keyword evidence="15" id="KW-1185">Reference proteome</keyword>
<gene>
    <name evidence="14" type="ORF">BC739_003957</name>
</gene>
<feature type="transmembrane region" description="Helical" evidence="13">
    <location>
        <begin position="65"/>
        <end position="81"/>
    </location>
</feature>